<dbReference type="EMBL" id="PELP01000005">
    <property type="protein sequence ID" value="RTH08111.1"/>
    <property type="molecule type" value="Genomic_DNA"/>
</dbReference>
<dbReference type="GO" id="GO:0005886">
    <property type="term" value="C:plasma membrane"/>
    <property type="evidence" value="ECO:0007669"/>
    <property type="project" value="TreeGrafter"/>
</dbReference>
<evidence type="ECO:0000313" key="5">
    <source>
        <dbReference type="EMBL" id="RTH02947.1"/>
    </source>
</evidence>
<dbReference type="GO" id="GO:1903805">
    <property type="term" value="P:L-valine import across plasma membrane"/>
    <property type="evidence" value="ECO:0007669"/>
    <property type="project" value="TreeGrafter"/>
</dbReference>
<dbReference type="InterPro" id="IPR051120">
    <property type="entry name" value="ABC_AA/LPS_Transport"/>
</dbReference>
<dbReference type="SUPFAM" id="SSF52540">
    <property type="entry name" value="P-loop containing nucleoside triphosphate hydrolases"/>
    <property type="match status" value="1"/>
</dbReference>
<dbReference type="GO" id="GO:0005304">
    <property type="term" value="F:L-valine transmembrane transporter activity"/>
    <property type="evidence" value="ECO:0007669"/>
    <property type="project" value="TreeGrafter"/>
</dbReference>
<evidence type="ECO:0000313" key="10">
    <source>
        <dbReference type="Proteomes" id="UP000288347"/>
    </source>
</evidence>
<dbReference type="InterPro" id="IPR003593">
    <property type="entry name" value="AAA+_ATPase"/>
</dbReference>
<evidence type="ECO:0000256" key="2">
    <source>
        <dbReference type="ARBA" id="ARBA00022741"/>
    </source>
</evidence>
<dbReference type="InterPro" id="IPR003439">
    <property type="entry name" value="ABC_transporter-like_ATP-bd"/>
</dbReference>
<dbReference type="CDD" id="cd03219">
    <property type="entry name" value="ABC_Mj1267_LivG_branched"/>
    <property type="match status" value="1"/>
</dbReference>
<dbReference type="GO" id="GO:0005524">
    <property type="term" value="F:ATP binding"/>
    <property type="evidence" value="ECO:0007669"/>
    <property type="project" value="UniProtKB-KW"/>
</dbReference>
<name>A0A430R6H3_THESC</name>
<evidence type="ECO:0000313" key="9">
    <source>
        <dbReference type="Proteomes" id="UP000286910"/>
    </source>
</evidence>
<comment type="caution">
    <text evidence="5">The sequence shown here is derived from an EMBL/GenBank/DDBJ whole genome shotgun (WGS) entry which is preliminary data.</text>
</comment>
<dbReference type="PROSITE" id="PS50893">
    <property type="entry name" value="ABC_TRANSPORTER_2"/>
    <property type="match status" value="1"/>
</dbReference>
<dbReference type="GO" id="GO:0042941">
    <property type="term" value="P:D-alanine transmembrane transport"/>
    <property type="evidence" value="ECO:0007669"/>
    <property type="project" value="TreeGrafter"/>
</dbReference>
<evidence type="ECO:0000313" key="7">
    <source>
        <dbReference type="EMBL" id="RTI00851.1"/>
    </source>
</evidence>
<dbReference type="Proteomes" id="UP000286734">
    <property type="component" value="Unassembled WGS sequence"/>
</dbReference>
<dbReference type="GO" id="GO:0015192">
    <property type="term" value="F:L-phenylalanine transmembrane transporter activity"/>
    <property type="evidence" value="ECO:0007669"/>
    <property type="project" value="TreeGrafter"/>
</dbReference>
<reference evidence="8 9" key="1">
    <citation type="journal article" date="2019" name="Extremophiles">
        <title>Biogeography of thermophiles and predominance of Thermus scotoductus in domestic water heaters.</title>
        <authorList>
            <person name="Wilpiszeski R.L."/>
            <person name="Zhang Z."/>
            <person name="House C.H."/>
        </authorList>
    </citation>
    <scope>NUCLEOTIDE SEQUENCE [LARGE SCALE GENOMIC DNA]</scope>
    <source>
        <strain evidence="7 10">16_S16</strain>
        <strain evidence="5 9">32_S32</strain>
        <strain evidence="6 8">34_S34</strain>
    </source>
</reference>
<keyword evidence="3 5" id="KW-0067">ATP-binding</keyword>
<dbReference type="GO" id="GO:0015188">
    <property type="term" value="F:L-isoleucine transmembrane transporter activity"/>
    <property type="evidence" value="ECO:0007669"/>
    <property type="project" value="TreeGrafter"/>
</dbReference>
<dbReference type="AlphaFoldDB" id="A0A430R6H3"/>
<protein>
    <submittedName>
        <fullName evidence="5">ABC transporter ATP-binding protein</fullName>
    </submittedName>
</protein>
<dbReference type="Proteomes" id="UP000288347">
    <property type="component" value="Unassembled WGS sequence"/>
</dbReference>
<dbReference type="Pfam" id="PF12399">
    <property type="entry name" value="BCA_ABC_TP_C"/>
    <property type="match status" value="1"/>
</dbReference>
<feature type="domain" description="ABC transporter" evidence="4">
    <location>
        <begin position="3"/>
        <end position="235"/>
    </location>
</feature>
<dbReference type="Proteomes" id="UP000286910">
    <property type="component" value="Unassembled WGS sequence"/>
</dbReference>
<dbReference type="GO" id="GO:1903806">
    <property type="term" value="P:L-isoleucine import across plasma membrane"/>
    <property type="evidence" value="ECO:0007669"/>
    <property type="project" value="TreeGrafter"/>
</dbReference>
<accession>A0A430R6H3</accession>
<keyword evidence="1" id="KW-0813">Transport</keyword>
<gene>
    <name evidence="7" type="ORF">CSW29_05160</name>
    <name evidence="5" type="ORF">CSW45_07330</name>
    <name evidence="6" type="ORF">CSW47_00200</name>
</gene>
<evidence type="ECO:0000256" key="1">
    <source>
        <dbReference type="ARBA" id="ARBA00022448"/>
    </source>
</evidence>
<organism evidence="5 9">
    <name type="scientific">Thermus scotoductus</name>
    <dbReference type="NCBI Taxonomy" id="37636"/>
    <lineage>
        <taxon>Bacteria</taxon>
        <taxon>Thermotogati</taxon>
        <taxon>Deinococcota</taxon>
        <taxon>Deinococci</taxon>
        <taxon>Thermales</taxon>
        <taxon>Thermaceae</taxon>
        <taxon>Thermus</taxon>
    </lineage>
</organism>
<dbReference type="GO" id="GO:0015808">
    <property type="term" value="P:L-alanine transport"/>
    <property type="evidence" value="ECO:0007669"/>
    <property type="project" value="TreeGrafter"/>
</dbReference>
<proteinExistence type="predicted"/>
<dbReference type="GO" id="GO:0016887">
    <property type="term" value="F:ATP hydrolysis activity"/>
    <property type="evidence" value="ECO:0007669"/>
    <property type="project" value="InterPro"/>
</dbReference>
<dbReference type="EMBL" id="PELR01000221">
    <property type="protein sequence ID" value="RTH02947.1"/>
    <property type="molecule type" value="Genomic_DNA"/>
</dbReference>
<dbReference type="SMART" id="SM00382">
    <property type="entry name" value="AAA"/>
    <property type="match status" value="1"/>
</dbReference>
<dbReference type="PANTHER" id="PTHR45772">
    <property type="entry name" value="CONSERVED COMPONENT OF ABC TRANSPORTER FOR NATURAL AMINO ACIDS-RELATED"/>
    <property type="match status" value="1"/>
</dbReference>
<evidence type="ECO:0000313" key="8">
    <source>
        <dbReference type="Proteomes" id="UP000286734"/>
    </source>
</evidence>
<dbReference type="RefSeq" id="WP_126177896.1">
    <property type="nucleotide sequence ID" value="NZ_DAHVNI010000043.1"/>
</dbReference>
<dbReference type="Gene3D" id="3.40.50.300">
    <property type="entry name" value="P-loop containing nucleotide triphosphate hydrolases"/>
    <property type="match status" value="1"/>
</dbReference>
<sequence>MPLSARGVSVRFGGLLALHEVSLTVEVGQKVGLIGPNGAGKTTMFGVLSGHLKPFRGEVFLEGRRITQLPPEARARLGVVRTFQVPRPFPGLTVFENVLVFARFSGRSQDPEASAWRALEGVGLEKWAEARVEGLNVAQLKRLEVARALAAEPRYLLLDEVFAGLNPVEKAALAERIEALTRDWGLGLLLVEHDLKTVFRLAQWVYVLSFGSLIAEGPPEVVARDPKVIEVYTGGVV</sequence>
<dbReference type="EMBL" id="PEMH01000133">
    <property type="protein sequence ID" value="RTI00851.1"/>
    <property type="molecule type" value="Genomic_DNA"/>
</dbReference>
<keyword evidence="2" id="KW-0547">Nucleotide-binding</keyword>
<evidence type="ECO:0000313" key="6">
    <source>
        <dbReference type="EMBL" id="RTH08111.1"/>
    </source>
</evidence>
<evidence type="ECO:0000256" key="3">
    <source>
        <dbReference type="ARBA" id="ARBA00022840"/>
    </source>
</evidence>
<dbReference type="Pfam" id="PF00005">
    <property type="entry name" value="ABC_tran"/>
    <property type="match status" value="1"/>
</dbReference>
<dbReference type="PANTHER" id="PTHR45772:SF7">
    <property type="entry name" value="AMINO ACID ABC TRANSPORTER ATP-BINDING PROTEIN"/>
    <property type="match status" value="1"/>
</dbReference>
<dbReference type="InterPro" id="IPR027417">
    <property type="entry name" value="P-loop_NTPase"/>
</dbReference>
<evidence type="ECO:0000259" key="4">
    <source>
        <dbReference type="PROSITE" id="PS50893"/>
    </source>
</evidence>
<dbReference type="InterPro" id="IPR032823">
    <property type="entry name" value="BCA_ABC_TP_C"/>
</dbReference>